<evidence type="ECO:0000313" key="1">
    <source>
        <dbReference type="EMBL" id="QHT38407.1"/>
    </source>
</evidence>
<reference evidence="1" key="1">
    <citation type="journal article" date="2020" name="Nature">
        <title>Giant virus diversity and host interactions through global metagenomics.</title>
        <authorList>
            <person name="Schulz F."/>
            <person name="Roux S."/>
            <person name="Paez-Espino D."/>
            <person name="Jungbluth S."/>
            <person name="Walsh D.A."/>
            <person name="Denef V.J."/>
            <person name="McMahon K.D."/>
            <person name="Konstantinidis K.T."/>
            <person name="Eloe-Fadrosh E.A."/>
            <person name="Kyrpides N.C."/>
            <person name="Woyke T."/>
        </authorList>
    </citation>
    <scope>NUCLEOTIDE SEQUENCE</scope>
    <source>
        <strain evidence="1">GVMAG-S-ERX556101-89</strain>
    </source>
</reference>
<organism evidence="1">
    <name type="scientific">viral metagenome</name>
    <dbReference type="NCBI Taxonomy" id="1070528"/>
    <lineage>
        <taxon>unclassified sequences</taxon>
        <taxon>metagenomes</taxon>
        <taxon>organismal metagenomes</taxon>
    </lineage>
</organism>
<dbReference type="EMBL" id="MN738829">
    <property type="protein sequence ID" value="QHT38407.1"/>
    <property type="molecule type" value="Genomic_DNA"/>
</dbReference>
<protein>
    <submittedName>
        <fullName evidence="1">Uncharacterized protein</fullName>
    </submittedName>
</protein>
<accession>A0A6C0F986</accession>
<name>A0A6C0F986_9ZZZZ</name>
<proteinExistence type="predicted"/>
<dbReference type="AlphaFoldDB" id="A0A6C0F986"/>
<sequence length="188" mass="21490">MNVFVIDSVTSDPNYTSINFSKKTPSQEYIDHADDILSILKDHCTPVFAHVVEYKLEDPYTSATNHRNFNKALRHVINNIGKIDVIYVGVTYYSNDRELVDETEKLINKIGKPVICPAENNKTERDKYKDALYLSPSGDNPLVKYICSIENSWPNCTAFKGTQGSEKHKKKEYTSRLAAMYITQLNMQ</sequence>